<keyword evidence="1" id="KW-0614">Plasmid</keyword>
<dbReference type="AlphaFoldDB" id="A8ZKY6"/>
<gene>
    <name evidence="1" type="ordered locus">AM1_A0336</name>
</gene>
<dbReference type="EMBL" id="CP000838">
    <property type="protein sequence ID" value="ABW31454.1"/>
    <property type="molecule type" value="Genomic_DNA"/>
</dbReference>
<name>A8ZKY6_ACAM1</name>
<reference evidence="1 2" key="1">
    <citation type="journal article" date="2008" name="Proc. Natl. Acad. Sci. U.S.A.">
        <title>Niche adaptation and genome expansion in the chlorophyll d-producing cyanobacterium Acaryochloris marina.</title>
        <authorList>
            <person name="Swingley W.D."/>
            <person name="Chen M."/>
            <person name="Cheung P.C."/>
            <person name="Conrad A.L."/>
            <person name="Dejesa L.C."/>
            <person name="Hao J."/>
            <person name="Honchak B.M."/>
            <person name="Karbach L.E."/>
            <person name="Kurdoglu A."/>
            <person name="Lahiri S."/>
            <person name="Mastrian S.D."/>
            <person name="Miyashita H."/>
            <person name="Page L."/>
            <person name="Ramakrishna P."/>
            <person name="Satoh S."/>
            <person name="Sattley W.M."/>
            <person name="Shimada Y."/>
            <person name="Taylor H.L."/>
            <person name="Tomo T."/>
            <person name="Tsuchiya T."/>
            <person name="Wang Z.T."/>
            <person name="Raymond J."/>
            <person name="Mimuro M."/>
            <person name="Blankenship R.E."/>
            <person name="Touchman J.W."/>
        </authorList>
    </citation>
    <scope>NUCLEOTIDE SEQUENCE [LARGE SCALE GENOMIC DNA]</scope>
    <source>
        <strain evidence="2">MBIC 11017</strain>
        <plasmid evidence="2">Plasmid pREB1</plasmid>
    </source>
</reference>
<evidence type="ECO:0000313" key="1">
    <source>
        <dbReference type="EMBL" id="ABW31454.1"/>
    </source>
</evidence>
<geneLocation type="plasmid" evidence="1 2">
    <name>pREB1</name>
</geneLocation>
<dbReference type="RefSeq" id="WP_012166828.1">
    <property type="nucleotide sequence ID" value="NC_009926.1"/>
</dbReference>
<organism evidence="1 2">
    <name type="scientific">Acaryochloris marina (strain MBIC 11017)</name>
    <dbReference type="NCBI Taxonomy" id="329726"/>
    <lineage>
        <taxon>Bacteria</taxon>
        <taxon>Bacillati</taxon>
        <taxon>Cyanobacteriota</taxon>
        <taxon>Cyanophyceae</taxon>
        <taxon>Acaryochloridales</taxon>
        <taxon>Acaryochloridaceae</taxon>
        <taxon>Acaryochloris</taxon>
    </lineage>
</organism>
<dbReference type="HOGENOM" id="CLU_2662586_0_0_3"/>
<dbReference type="KEGG" id="amr:AM1_A0336"/>
<proteinExistence type="predicted"/>
<keyword evidence="2" id="KW-1185">Reference proteome</keyword>
<dbReference type="Proteomes" id="UP000000268">
    <property type="component" value="Plasmid pREB1"/>
</dbReference>
<accession>A8ZKY6</accession>
<sequence length="75" mass="8985">MQLVGARGVFAYYWQAQQAFELFWAELPDDVSDCQLTKSWMAWFEGSLRQKKTASRYRSCRGLFTWWSWRSSLFS</sequence>
<protein>
    <submittedName>
        <fullName evidence="1">Uncharacterized protein</fullName>
    </submittedName>
</protein>
<evidence type="ECO:0000313" key="2">
    <source>
        <dbReference type="Proteomes" id="UP000000268"/>
    </source>
</evidence>